<accession>A0A0G1NCA2</accession>
<gene>
    <name evidence="1" type="ORF">UW78_C0005G0053</name>
</gene>
<name>A0A0G1NCA2_9BACT</name>
<dbReference type="EMBL" id="LCJQ01000005">
    <property type="protein sequence ID" value="KKT81834.1"/>
    <property type="molecule type" value="Genomic_DNA"/>
</dbReference>
<organism evidence="1 2">
    <name type="scientific">Candidatus Azambacteria bacterium GW2011_GWA1_44_9</name>
    <dbReference type="NCBI Taxonomy" id="1618610"/>
    <lineage>
        <taxon>Bacteria</taxon>
        <taxon>Candidatus Azamiibacteriota</taxon>
    </lineage>
</organism>
<protein>
    <submittedName>
        <fullName evidence="1">Uncharacterized protein</fullName>
    </submittedName>
</protein>
<dbReference type="Proteomes" id="UP000034595">
    <property type="component" value="Unassembled WGS sequence"/>
</dbReference>
<comment type="caution">
    <text evidence="1">The sequence shown here is derived from an EMBL/GenBank/DDBJ whole genome shotgun (WGS) entry which is preliminary data.</text>
</comment>
<evidence type="ECO:0000313" key="2">
    <source>
        <dbReference type="Proteomes" id="UP000034595"/>
    </source>
</evidence>
<proteinExistence type="predicted"/>
<reference evidence="1 2" key="1">
    <citation type="journal article" date="2015" name="Nature">
        <title>rRNA introns, odd ribosomes, and small enigmatic genomes across a large radiation of phyla.</title>
        <authorList>
            <person name="Brown C.T."/>
            <person name="Hug L.A."/>
            <person name="Thomas B.C."/>
            <person name="Sharon I."/>
            <person name="Castelle C.J."/>
            <person name="Singh A."/>
            <person name="Wilkins M.J."/>
            <person name="Williams K.H."/>
            <person name="Banfield J.F."/>
        </authorList>
    </citation>
    <scope>NUCLEOTIDE SEQUENCE [LARGE SCALE GENOMIC DNA]</scope>
</reference>
<dbReference type="AlphaFoldDB" id="A0A0G1NCA2"/>
<evidence type="ECO:0000313" key="1">
    <source>
        <dbReference type="EMBL" id="KKT81834.1"/>
    </source>
</evidence>
<sequence>MNNKIIFLIVIIALAVLGYVYQDKLGTYFTPTTKVEITIPADTTEVINTEVQNINIGDLNSDFQSIDKDISTL</sequence>